<comment type="cofactor">
    <cofactor evidence="2">
        <name>Mg(2+)</name>
        <dbReference type="ChEBI" id="CHEBI:18420"/>
    </cofactor>
</comment>
<dbReference type="HAMAP" id="MF_00052_B">
    <property type="entry name" value="RNase_HII_B"/>
    <property type="match status" value="1"/>
</dbReference>
<evidence type="ECO:0000256" key="8">
    <source>
        <dbReference type="ARBA" id="ARBA00022490"/>
    </source>
</evidence>
<evidence type="ECO:0000256" key="10">
    <source>
        <dbReference type="ARBA" id="ARBA00022723"/>
    </source>
</evidence>
<dbReference type="EC" id="3.1.26.4" evidence="6 14"/>
<dbReference type="GO" id="GO:0032299">
    <property type="term" value="C:ribonuclease H2 complex"/>
    <property type="evidence" value="ECO:0007669"/>
    <property type="project" value="TreeGrafter"/>
</dbReference>
<dbReference type="PANTHER" id="PTHR10954">
    <property type="entry name" value="RIBONUCLEASE H2 SUBUNIT A"/>
    <property type="match status" value="1"/>
</dbReference>
<keyword evidence="9 14" id="KW-0540">Nuclease</keyword>
<protein>
    <recommendedName>
        <fullName evidence="7 14">Ribonuclease HII</fullName>
        <shortName evidence="14">RNase HII</shortName>
        <ecNumber evidence="6 14">3.1.26.4</ecNumber>
    </recommendedName>
</protein>
<name>A0AAF0BHW6_9ENTE</name>
<organism evidence="18 19">
    <name type="scientific">Vagococcus lutrae</name>
    <dbReference type="NCBI Taxonomy" id="81947"/>
    <lineage>
        <taxon>Bacteria</taxon>
        <taxon>Bacillati</taxon>
        <taxon>Bacillota</taxon>
        <taxon>Bacilli</taxon>
        <taxon>Lactobacillales</taxon>
        <taxon>Enterococcaceae</taxon>
        <taxon>Vagococcus</taxon>
    </lineage>
</organism>
<comment type="cofactor">
    <cofactor evidence="14 15">
        <name>Mn(2+)</name>
        <dbReference type="ChEBI" id="CHEBI:29035"/>
    </cofactor>
    <cofactor evidence="14 15">
        <name>Mg(2+)</name>
        <dbReference type="ChEBI" id="CHEBI:18420"/>
    </cofactor>
    <text evidence="14 15">Manganese or magnesium. Binds 1 divalent metal ion per monomer in the absence of substrate. May bind a second metal ion after substrate binding.</text>
</comment>
<dbReference type="NCBIfam" id="NF000594">
    <property type="entry name" value="PRK00015.1-1"/>
    <property type="match status" value="1"/>
</dbReference>
<dbReference type="NCBIfam" id="NF000595">
    <property type="entry name" value="PRK00015.1-3"/>
    <property type="match status" value="1"/>
</dbReference>
<proteinExistence type="inferred from homology"/>
<dbReference type="PROSITE" id="PS51975">
    <property type="entry name" value="RNASE_H_2"/>
    <property type="match status" value="1"/>
</dbReference>
<evidence type="ECO:0000256" key="2">
    <source>
        <dbReference type="ARBA" id="ARBA00001946"/>
    </source>
</evidence>
<dbReference type="AlphaFoldDB" id="A0AAF0BHW6"/>
<evidence type="ECO:0000256" key="16">
    <source>
        <dbReference type="RuleBase" id="RU003515"/>
    </source>
</evidence>
<dbReference type="GO" id="GO:0004523">
    <property type="term" value="F:RNA-DNA hybrid ribonuclease activity"/>
    <property type="evidence" value="ECO:0007669"/>
    <property type="project" value="UniProtKB-UniRule"/>
</dbReference>
<evidence type="ECO:0000256" key="14">
    <source>
        <dbReference type="HAMAP-Rule" id="MF_00052"/>
    </source>
</evidence>
<evidence type="ECO:0000256" key="5">
    <source>
        <dbReference type="ARBA" id="ARBA00007383"/>
    </source>
</evidence>
<dbReference type="Pfam" id="PF01351">
    <property type="entry name" value="RNase_HII"/>
    <property type="match status" value="1"/>
</dbReference>
<dbReference type="SUPFAM" id="SSF53098">
    <property type="entry name" value="Ribonuclease H-like"/>
    <property type="match status" value="1"/>
</dbReference>
<keyword evidence="12 14" id="KW-0378">Hydrolase</keyword>
<evidence type="ECO:0000313" key="19">
    <source>
        <dbReference type="Proteomes" id="UP001179600"/>
    </source>
</evidence>
<comment type="function">
    <text evidence="3 14 16">Endonuclease that specifically degrades the RNA of RNA-DNA hybrids.</text>
</comment>
<dbReference type="PANTHER" id="PTHR10954:SF18">
    <property type="entry name" value="RIBONUCLEASE HII"/>
    <property type="match status" value="1"/>
</dbReference>
<dbReference type="GO" id="GO:0006298">
    <property type="term" value="P:mismatch repair"/>
    <property type="evidence" value="ECO:0007669"/>
    <property type="project" value="TreeGrafter"/>
</dbReference>
<evidence type="ECO:0000259" key="17">
    <source>
        <dbReference type="PROSITE" id="PS51975"/>
    </source>
</evidence>
<keyword evidence="8 14" id="KW-0963">Cytoplasm</keyword>
<feature type="binding site" evidence="14 15">
    <location>
        <position position="78"/>
    </location>
    <ligand>
        <name>a divalent metal cation</name>
        <dbReference type="ChEBI" id="CHEBI:60240"/>
    </ligand>
</feature>
<keyword evidence="13 14" id="KW-0464">Manganese</keyword>
<comment type="similarity">
    <text evidence="5 14 16">Belongs to the RNase HII family.</text>
</comment>
<dbReference type="RefSeq" id="WP_272163198.1">
    <property type="nucleotide sequence ID" value="NZ_CP116507.1"/>
</dbReference>
<feature type="domain" description="RNase H type-2" evidence="17">
    <location>
        <begin position="71"/>
        <end position="255"/>
    </location>
</feature>
<dbReference type="FunFam" id="3.30.420.10:FF:000006">
    <property type="entry name" value="Ribonuclease HII"/>
    <property type="match status" value="1"/>
</dbReference>
<dbReference type="GO" id="GO:0030145">
    <property type="term" value="F:manganese ion binding"/>
    <property type="evidence" value="ECO:0007669"/>
    <property type="project" value="UniProtKB-UniRule"/>
</dbReference>
<accession>A0AAF0BHW6</accession>
<dbReference type="InterPro" id="IPR036397">
    <property type="entry name" value="RNaseH_sf"/>
</dbReference>
<dbReference type="Proteomes" id="UP001179600">
    <property type="component" value="Chromosome"/>
</dbReference>
<dbReference type="EMBL" id="CP116507">
    <property type="protein sequence ID" value="WCG22326.1"/>
    <property type="molecule type" value="Genomic_DNA"/>
</dbReference>
<evidence type="ECO:0000256" key="9">
    <source>
        <dbReference type="ARBA" id="ARBA00022722"/>
    </source>
</evidence>
<sequence length="255" mass="28632">MSKTLTIAQIKKRLAEIPTEEEVAIFQQDERKGVQQALKSYFNRLAKDEERRLKHEEMLAYERQYLAEGFHYVAGIDEVGRGPLAGPVVAAAVILPPDVNLLGLNDSKQLSEQKRKTLLAAIKEQAISIGIGVVEADEIDRINIYQASKVAMAQAVENLKQQPDCLLIDAMTIEQLSIRQEAIIKGDQKSLSIAAASVVAKEYRDDLMRQYGQAYPGYDFEHNVGYGTRHHLEGIEKYGITPIHRRTFAPIKNMI</sequence>
<evidence type="ECO:0000256" key="15">
    <source>
        <dbReference type="PROSITE-ProRule" id="PRU01319"/>
    </source>
</evidence>
<dbReference type="InterPro" id="IPR024567">
    <property type="entry name" value="RNase_HII/HIII_dom"/>
</dbReference>
<dbReference type="InterPro" id="IPR022898">
    <property type="entry name" value="RNase_HII"/>
</dbReference>
<feature type="binding site" evidence="14 15">
    <location>
        <position position="77"/>
    </location>
    <ligand>
        <name>a divalent metal cation</name>
        <dbReference type="ChEBI" id="CHEBI:60240"/>
    </ligand>
</feature>
<comment type="subcellular location">
    <subcellularLocation>
        <location evidence="4 14">Cytoplasm</location>
    </subcellularLocation>
</comment>
<evidence type="ECO:0000256" key="3">
    <source>
        <dbReference type="ARBA" id="ARBA00004065"/>
    </source>
</evidence>
<evidence type="ECO:0000256" key="12">
    <source>
        <dbReference type="ARBA" id="ARBA00022801"/>
    </source>
</evidence>
<evidence type="ECO:0000313" key="18">
    <source>
        <dbReference type="EMBL" id="WCG22326.1"/>
    </source>
</evidence>
<evidence type="ECO:0000256" key="1">
    <source>
        <dbReference type="ARBA" id="ARBA00000077"/>
    </source>
</evidence>
<feature type="binding site" evidence="14 15">
    <location>
        <position position="169"/>
    </location>
    <ligand>
        <name>a divalent metal cation</name>
        <dbReference type="ChEBI" id="CHEBI:60240"/>
    </ligand>
</feature>
<dbReference type="InterPro" id="IPR001352">
    <property type="entry name" value="RNase_HII/HIII"/>
</dbReference>
<gene>
    <name evidence="14" type="primary">rnhB</name>
    <name evidence="18" type="ORF">PML95_07960</name>
</gene>
<dbReference type="CDD" id="cd07182">
    <property type="entry name" value="RNase_HII_bacteria_HII_like"/>
    <property type="match status" value="1"/>
</dbReference>
<evidence type="ECO:0000256" key="13">
    <source>
        <dbReference type="ARBA" id="ARBA00023211"/>
    </source>
</evidence>
<evidence type="ECO:0000256" key="11">
    <source>
        <dbReference type="ARBA" id="ARBA00022759"/>
    </source>
</evidence>
<dbReference type="GO" id="GO:0043137">
    <property type="term" value="P:DNA replication, removal of RNA primer"/>
    <property type="evidence" value="ECO:0007669"/>
    <property type="project" value="TreeGrafter"/>
</dbReference>
<comment type="catalytic activity">
    <reaction evidence="1 14 15 16">
        <text>Endonucleolytic cleavage to 5'-phosphomonoester.</text>
        <dbReference type="EC" id="3.1.26.4"/>
    </reaction>
</comment>
<reference evidence="18" key="1">
    <citation type="submission" date="2023-01" db="EMBL/GenBank/DDBJ databases">
        <title>Oxazolidinone resistance genes in florfenicol resistant enterococci from beef cattle and veal calves at slaughter.</title>
        <authorList>
            <person name="Biggel M."/>
        </authorList>
    </citation>
    <scope>NUCLEOTIDE SEQUENCE</scope>
    <source>
        <strain evidence="18">K204-1</strain>
    </source>
</reference>
<dbReference type="InterPro" id="IPR012337">
    <property type="entry name" value="RNaseH-like_sf"/>
</dbReference>
<evidence type="ECO:0000256" key="4">
    <source>
        <dbReference type="ARBA" id="ARBA00004496"/>
    </source>
</evidence>
<keyword evidence="11 14" id="KW-0255">Endonuclease</keyword>
<dbReference type="GO" id="GO:0003723">
    <property type="term" value="F:RNA binding"/>
    <property type="evidence" value="ECO:0007669"/>
    <property type="project" value="UniProtKB-UniRule"/>
</dbReference>
<evidence type="ECO:0000256" key="6">
    <source>
        <dbReference type="ARBA" id="ARBA00012180"/>
    </source>
</evidence>
<dbReference type="Gene3D" id="3.30.420.10">
    <property type="entry name" value="Ribonuclease H-like superfamily/Ribonuclease H"/>
    <property type="match status" value="1"/>
</dbReference>
<evidence type="ECO:0000256" key="7">
    <source>
        <dbReference type="ARBA" id="ARBA00019179"/>
    </source>
</evidence>
<dbReference type="GO" id="GO:0005737">
    <property type="term" value="C:cytoplasm"/>
    <property type="evidence" value="ECO:0007669"/>
    <property type="project" value="UniProtKB-SubCell"/>
</dbReference>
<keyword evidence="10 14" id="KW-0479">Metal-binding</keyword>